<comment type="caution">
    <text evidence="2">The sequence shown here is derived from an EMBL/GenBank/DDBJ whole genome shotgun (WGS) entry which is preliminary data.</text>
</comment>
<evidence type="ECO:0000256" key="1">
    <source>
        <dbReference type="SAM" id="Phobius"/>
    </source>
</evidence>
<feature type="transmembrane region" description="Helical" evidence="1">
    <location>
        <begin position="51"/>
        <end position="75"/>
    </location>
</feature>
<dbReference type="RefSeq" id="WP_301573932.1">
    <property type="nucleotide sequence ID" value="NZ_JAPWIE010000008.1"/>
</dbReference>
<keyword evidence="1" id="KW-0472">Membrane</keyword>
<feature type="transmembrane region" description="Helical" evidence="1">
    <location>
        <begin position="7"/>
        <end position="31"/>
    </location>
</feature>
<gene>
    <name evidence="2" type="ORF">O4213_25050</name>
</gene>
<feature type="transmembrane region" description="Helical" evidence="1">
    <location>
        <begin position="138"/>
        <end position="157"/>
    </location>
</feature>
<proteinExistence type="predicted"/>
<dbReference type="InterPro" id="IPR013901">
    <property type="entry name" value="Anthrone_oxy"/>
</dbReference>
<reference evidence="2" key="1">
    <citation type="submission" date="2022-12" db="EMBL/GenBank/DDBJ databases">
        <authorList>
            <person name="Krivoruchko A.V."/>
            <person name="Elkin A."/>
        </authorList>
    </citation>
    <scope>NUCLEOTIDE SEQUENCE</scope>
    <source>
        <strain evidence="2">IEGM 1388</strain>
    </source>
</reference>
<dbReference type="Proteomes" id="UP001067235">
    <property type="component" value="Unassembled WGS sequence"/>
</dbReference>
<organism evidence="2 3">
    <name type="scientific">Gordonia rubripertincta</name>
    <name type="common">Rhodococcus corallinus</name>
    <dbReference type="NCBI Taxonomy" id="36822"/>
    <lineage>
        <taxon>Bacteria</taxon>
        <taxon>Bacillati</taxon>
        <taxon>Actinomycetota</taxon>
        <taxon>Actinomycetes</taxon>
        <taxon>Mycobacteriales</taxon>
        <taxon>Gordoniaceae</taxon>
        <taxon>Gordonia</taxon>
    </lineage>
</organism>
<keyword evidence="1" id="KW-0812">Transmembrane</keyword>
<dbReference type="Pfam" id="PF08592">
    <property type="entry name" value="Anthrone_oxy"/>
    <property type="match status" value="1"/>
</dbReference>
<name>A0ABT4N4D9_GORRU</name>
<dbReference type="EMBL" id="JAPWIE010000008">
    <property type="protein sequence ID" value="MCZ4553276.1"/>
    <property type="molecule type" value="Genomic_DNA"/>
</dbReference>
<keyword evidence="1" id="KW-1133">Transmembrane helix</keyword>
<protein>
    <submittedName>
        <fullName evidence="2">DUF1772 domain-containing protein</fullName>
    </submittedName>
</protein>
<evidence type="ECO:0000313" key="3">
    <source>
        <dbReference type="Proteomes" id="UP001067235"/>
    </source>
</evidence>
<sequence>MTGLRESALILGIVSVGLIAGLFASFAYAVMPGLGQTDDTSFIASMQRINVVIVNPVFLLLFFGGLGFTVAATVLYRDHRMFWWIVAGAVLYGLGLVITMVFNIPLNNKLEAVGDPDRVADLRAVREAFEASWVRWNIARAVIHTAAFAVLVVGAVTR</sequence>
<accession>A0ABT4N4D9</accession>
<evidence type="ECO:0000313" key="2">
    <source>
        <dbReference type="EMBL" id="MCZ4553276.1"/>
    </source>
</evidence>
<keyword evidence="3" id="KW-1185">Reference proteome</keyword>
<feature type="transmembrane region" description="Helical" evidence="1">
    <location>
        <begin position="82"/>
        <end position="104"/>
    </location>
</feature>